<sequence>MLNYLFELLLFAGKAVIVVLTIGAVLLVLVASVSSLKHKENAKAGCSSRSSSQIVLVNLSRRKERQKKQLQKMLKKIDPDERLKREAEDDKKGGLFS</sequence>
<evidence type="ECO:0000313" key="3">
    <source>
        <dbReference type="Proteomes" id="UP000823631"/>
    </source>
</evidence>
<dbReference type="AlphaFoldDB" id="A0A9D9DCE9"/>
<gene>
    <name evidence="2" type="ORF">IAB19_05875</name>
</gene>
<dbReference type="EMBL" id="JADINH010000126">
    <property type="protein sequence ID" value="MBO8415889.1"/>
    <property type="molecule type" value="Genomic_DNA"/>
</dbReference>
<evidence type="ECO:0000313" key="2">
    <source>
        <dbReference type="EMBL" id="MBO8415889.1"/>
    </source>
</evidence>
<reference evidence="2" key="2">
    <citation type="journal article" date="2021" name="PeerJ">
        <title>Extensive microbial diversity within the chicken gut microbiome revealed by metagenomics and culture.</title>
        <authorList>
            <person name="Gilroy R."/>
            <person name="Ravi A."/>
            <person name="Getino M."/>
            <person name="Pursley I."/>
            <person name="Horton D.L."/>
            <person name="Alikhan N.F."/>
            <person name="Baker D."/>
            <person name="Gharbi K."/>
            <person name="Hall N."/>
            <person name="Watson M."/>
            <person name="Adriaenssens E.M."/>
            <person name="Foster-Nyarko E."/>
            <person name="Jarju S."/>
            <person name="Secka A."/>
            <person name="Antonio M."/>
            <person name="Oren A."/>
            <person name="Chaudhuri R.R."/>
            <person name="La Ragione R."/>
            <person name="Hildebrand F."/>
            <person name="Pallen M.J."/>
        </authorList>
    </citation>
    <scope>NUCLEOTIDE SEQUENCE</scope>
    <source>
        <strain evidence="2">17213</strain>
    </source>
</reference>
<evidence type="ECO:0008006" key="4">
    <source>
        <dbReference type="Google" id="ProtNLM"/>
    </source>
</evidence>
<keyword evidence="1" id="KW-0812">Transmembrane</keyword>
<proteinExistence type="predicted"/>
<dbReference type="Proteomes" id="UP000823631">
    <property type="component" value="Unassembled WGS sequence"/>
</dbReference>
<keyword evidence="1" id="KW-0472">Membrane</keyword>
<name>A0A9D9DCE9_9GAMM</name>
<keyword evidence="1" id="KW-1133">Transmembrane helix</keyword>
<accession>A0A9D9DCE9</accession>
<reference evidence="2" key="1">
    <citation type="submission" date="2020-10" db="EMBL/GenBank/DDBJ databases">
        <authorList>
            <person name="Gilroy R."/>
        </authorList>
    </citation>
    <scope>NUCLEOTIDE SEQUENCE</scope>
    <source>
        <strain evidence="2">17213</strain>
    </source>
</reference>
<organism evidence="2 3">
    <name type="scientific">Candidatus Avisuccinivibrio stercorigallinarum</name>
    <dbReference type="NCBI Taxonomy" id="2840704"/>
    <lineage>
        <taxon>Bacteria</taxon>
        <taxon>Pseudomonadati</taxon>
        <taxon>Pseudomonadota</taxon>
        <taxon>Gammaproteobacteria</taxon>
        <taxon>Aeromonadales</taxon>
        <taxon>Succinivibrionaceae</taxon>
        <taxon>Succinivibrionaceae incertae sedis</taxon>
        <taxon>Candidatus Avisuccinivibrio</taxon>
    </lineage>
</organism>
<protein>
    <recommendedName>
        <fullName evidence="4">Protease SohB</fullName>
    </recommendedName>
</protein>
<comment type="caution">
    <text evidence="2">The sequence shown here is derived from an EMBL/GenBank/DDBJ whole genome shotgun (WGS) entry which is preliminary data.</text>
</comment>
<feature type="transmembrane region" description="Helical" evidence="1">
    <location>
        <begin position="12"/>
        <end position="33"/>
    </location>
</feature>
<evidence type="ECO:0000256" key="1">
    <source>
        <dbReference type="SAM" id="Phobius"/>
    </source>
</evidence>
<feature type="non-terminal residue" evidence="2">
    <location>
        <position position="97"/>
    </location>
</feature>